<evidence type="ECO:0000256" key="1">
    <source>
        <dbReference type="ARBA" id="ARBA00004123"/>
    </source>
</evidence>
<dbReference type="GO" id="GO:0003700">
    <property type="term" value="F:DNA-binding transcription factor activity"/>
    <property type="evidence" value="ECO:0007669"/>
    <property type="project" value="InterPro"/>
</dbReference>
<accession>A0A9D5D7L0</accession>
<dbReference type="PROSITE" id="PS50888">
    <property type="entry name" value="BHLH"/>
    <property type="match status" value="1"/>
</dbReference>
<comment type="subcellular location">
    <subcellularLocation>
        <location evidence="1">Nucleus</location>
    </subcellularLocation>
</comment>
<keyword evidence="5" id="KW-0804">Transcription</keyword>
<feature type="domain" description="BHLH" evidence="8">
    <location>
        <begin position="239"/>
        <end position="289"/>
    </location>
</feature>
<keyword evidence="3" id="KW-0805">Transcription regulation</keyword>
<feature type="region of interest" description="Disordered" evidence="7">
    <location>
        <begin position="178"/>
        <end position="254"/>
    </location>
</feature>
<dbReference type="PANTHER" id="PTHR46412">
    <property type="entry name" value="BES1-INTERACTING MYC-LIKE PROTEIN"/>
    <property type="match status" value="1"/>
</dbReference>
<feature type="region of interest" description="Disordered" evidence="7">
    <location>
        <begin position="482"/>
        <end position="527"/>
    </location>
</feature>
<keyword evidence="4" id="KW-0238">DNA-binding</keyword>
<evidence type="ECO:0000256" key="2">
    <source>
        <dbReference type="ARBA" id="ARBA00005510"/>
    </source>
</evidence>
<reference evidence="9" key="1">
    <citation type="submission" date="2021-03" db="EMBL/GenBank/DDBJ databases">
        <authorList>
            <person name="Li Z."/>
            <person name="Yang C."/>
        </authorList>
    </citation>
    <scope>NUCLEOTIDE SEQUENCE</scope>
    <source>
        <strain evidence="9">Dzin_1.0</strain>
        <tissue evidence="9">Leaf</tissue>
    </source>
</reference>
<dbReference type="EMBL" id="JAGGNH010000001">
    <property type="protein sequence ID" value="KAJ0986825.1"/>
    <property type="molecule type" value="Genomic_DNA"/>
</dbReference>
<dbReference type="Pfam" id="PF00010">
    <property type="entry name" value="HLH"/>
    <property type="match status" value="1"/>
</dbReference>
<dbReference type="AlphaFoldDB" id="A0A9D5D7L0"/>
<evidence type="ECO:0000256" key="7">
    <source>
        <dbReference type="SAM" id="MobiDB-lite"/>
    </source>
</evidence>
<dbReference type="Proteomes" id="UP001085076">
    <property type="component" value="Miscellaneous, Linkage group lg01"/>
</dbReference>
<dbReference type="GO" id="GO:0003677">
    <property type="term" value="F:DNA binding"/>
    <property type="evidence" value="ECO:0007669"/>
    <property type="project" value="UniProtKB-KW"/>
</dbReference>
<dbReference type="CDD" id="cd11453">
    <property type="entry name" value="bHLH_AtBIM_like"/>
    <property type="match status" value="1"/>
</dbReference>
<dbReference type="GO" id="GO:0046983">
    <property type="term" value="F:protein dimerization activity"/>
    <property type="evidence" value="ECO:0007669"/>
    <property type="project" value="InterPro"/>
</dbReference>
<sequence length="527" mass="57219">MSGGISIEDGAHAKLATMAVIHALGIESGSHMDTIKGKKATHDFLALYNKDSSFQLHDPRPPPSQGLYLKTHDFLQPLEKAHARESAIDINSTEAGPTERPPEHVLLPGGVGTYSIGHVSGLALRASVKHEQGTCVSAPAAEPPVHYGGVPFTLWEEPGAKDPAASRGQWPAAIVSRGTGGFGSLSSSRQQGVQERKRLMETVSRSSDDDEEFGKRDGSASHKGELGVKMDRRSSDPSTPRSKHSATEQRRRSKINDRFQILRELIPHSDQKRDKASFLLEVIEYIRFLQEKVHKYEAPYPGWNQENAWNNSQGPTDGTSDPSQVIKGGSVPAAFMFSGRFQDNNIPVGPVISNSQNPSESDNMIADISYKTMENSSAAAVHVPLQPNLYATVGNETAAAQTQQRLLPDGDNFVSQSQSQDDCAVSSDMLNEQEELTIDEGTISVSSVYSQGLLTSLTEALQSSGVDLSQASISVQVNLGKRVTDRRPVMPNSKDHGDGNRAPSHSRVGSIGEEAERMPKRRRSENR</sequence>
<dbReference type="Gene3D" id="4.10.280.10">
    <property type="entry name" value="Helix-loop-helix DNA-binding domain"/>
    <property type="match status" value="1"/>
</dbReference>
<evidence type="ECO:0000259" key="8">
    <source>
        <dbReference type="PROSITE" id="PS50888"/>
    </source>
</evidence>
<dbReference type="InterPro" id="IPR044295">
    <property type="entry name" value="BIM1/2/3"/>
</dbReference>
<dbReference type="GO" id="GO:0005634">
    <property type="term" value="C:nucleus"/>
    <property type="evidence" value="ECO:0007669"/>
    <property type="project" value="UniProtKB-SubCell"/>
</dbReference>
<dbReference type="InterPro" id="IPR036638">
    <property type="entry name" value="HLH_DNA-bd_sf"/>
</dbReference>
<name>A0A9D5D7L0_9LILI</name>
<dbReference type="PANTHER" id="PTHR46412:SF6">
    <property type="entry name" value="TRANSCRIPTION FACTOR BIM2"/>
    <property type="match status" value="1"/>
</dbReference>
<reference evidence="9" key="2">
    <citation type="journal article" date="2022" name="Hortic Res">
        <title>The genome of Dioscorea zingiberensis sheds light on the biosynthesis, origin and evolution of the medicinally important diosgenin saponins.</title>
        <authorList>
            <person name="Li Y."/>
            <person name="Tan C."/>
            <person name="Li Z."/>
            <person name="Guo J."/>
            <person name="Li S."/>
            <person name="Chen X."/>
            <person name="Wang C."/>
            <person name="Dai X."/>
            <person name="Yang H."/>
            <person name="Song W."/>
            <person name="Hou L."/>
            <person name="Xu J."/>
            <person name="Tong Z."/>
            <person name="Xu A."/>
            <person name="Yuan X."/>
            <person name="Wang W."/>
            <person name="Yang Q."/>
            <person name="Chen L."/>
            <person name="Sun Z."/>
            <person name="Wang K."/>
            <person name="Pan B."/>
            <person name="Chen J."/>
            <person name="Bao Y."/>
            <person name="Liu F."/>
            <person name="Qi X."/>
            <person name="Gang D.R."/>
            <person name="Wen J."/>
            <person name="Li J."/>
        </authorList>
    </citation>
    <scope>NUCLEOTIDE SEQUENCE</scope>
    <source>
        <strain evidence="9">Dzin_1.0</strain>
    </source>
</reference>
<comment type="caution">
    <text evidence="9">The sequence shown here is derived from an EMBL/GenBank/DDBJ whole genome shotgun (WGS) entry which is preliminary data.</text>
</comment>
<dbReference type="FunFam" id="4.10.280.10:FF:000093">
    <property type="entry name" value="BHLH domain class transcription factor"/>
    <property type="match status" value="1"/>
</dbReference>
<feature type="compositionally biased region" description="Polar residues" evidence="7">
    <location>
        <begin position="184"/>
        <end position="193"/>
    </location>
</feature>
<dbReference type="OrthoDB" id="690068at2759"/>
<organism evidence="9 10">
    <name type="scientific">Dioscorea zingiberensis</name>
    <dbReference type="NCBI Taxonomy" id="325984"/>
    <lineage>
        <taxon>Eukaryota</taxon>
        <taxon>Viridiplantae</taxon>
        <taxon>Streptophyta</taxon>
        <taxon>Embryophyta</taxon>
        <taxon>Tracheophyta</taxon>
        <taxon>Spermatophyta</taxon>
        <taxon>Magnoliopsida</taxon>
        <taxon>Liliopsida</taxon>
        <taxon>Dioscoreales</taxon>
        <taxon>Dioscoreaceae</taxon>
        <taxon>Dioscorea</taxon>
    </lineage>
</organism>
<evidence type="ECO:0000256" key="4">
    <source>
        <dbReference type="ARBA" id="ARBA00023125"/>
    </source>
</evidence>
<evidence type="ECO:0000256" key="3">
    <source>
        <dbReference type="ARBA" id="ARBA00023015"/>
    </source>
</evidence>
<evidence type="ECO:0000313" key="10">
    <source>
        <dbReference type="Proteomes" id="UP001085076"/>
    </source>
</evidence>
<dbReference type="InterPro" id="IPR011598">
    <property type="entry name" value="bHLH_dom"/>
</dbReference>
<keyword evidence="6" id="KW-0539">Nucleus</keyword>
<dbReference type="GO" id="GO:0006351">
    <property type="term" value="P:DNA-templated transcription"/>
    <property type="evidence" value="ECO:0007669"/>
    <property type="project" value="InterPro"/>
</dbReference>
<dbReference type="SUPFAM" id="SSF47459">
    <property type="entry name" value="HLH, helix-loop-helix DNA-binding domain"/>
    <property type="match status" value="1"/>
</dbReference>
<proteinExistence type="inferred from homology"/>
<feature type="compositionally biased region" description="Basic and acidic residues" evidence="7">
    <location>
        <begin position="213"/>
        <end position="235"/>
    </location>
</feature>
<evidence type="ECO:0000313" key="9">
    <source>
        <dbReference type="EMBL" id="KAJ0986825.1"/>
    </source>
</evidence>
<comment type="similarity">
    <text evidence="2">Belongs to the bHLH protein family.</text>
</comment>
<feature type="compositionally biased region" description="Basic and acidic residues" evidence="7">
    <location>
        <begin position="482"/>
        <end position="499"/>
    </location>
</feature>
<evidence type="ECO:0000256" key="6">
    <source>
        <dbReference type="ARBA" id="ARBA00023242"/>
    </source>
</evidence>
<evidence type="ECO:0000256" key="5">
    <source>
        <dbReference type="ARBA" id="ARBA00023163"/>
    </source>
</evidence>
<keyword evidence="10" id="KW-1185">Reference proteome</keyword>
<protein>
    <recommendedName>
        <fullName evidence="8">BHLH domain-containing protein</fullName>
    </recommendedName>
</protein>
<feature type="compositionally biased region" description="Basic and acidic residues" evidence="7">
    <location>
        <begin position="245"/>
        <end position="254"/>
    </location>
</feature>
<dbReference type="SMART" id="SM00353">
    <property type="entry name" value="HLH"/>
    <property type="match status" value="1"/>
</dbReference>
<gene>
    <name evidence="9" type="ORF">J5N97_005181</name>
</gene>